<proteinExistence type="predicted"/>
<evidence type="ECO:0000313" key="2">
    <source>
        <dbReference type="Proteomes" id="UP000292082"/>
    </source>
</evidence>
<reference evidence="1 2" key="1">
    <citation type="submission" date="2019-01" db="EMBL/GenBank/DDBJ databases">
        <title>Draft genome sequences of three monokaryotic isolates of the white-rot basidiomycete fungus Dichomitus squalens.</title>
        <authorList>
            <consortium name="DOE Joint Genome Institute"/>
            <person name="Lopez S.C."/>
            <person name="Andreopoulos B."/>
            <person name="Pangilinan J."/>
            <person name="Lipzen A."/>
            <person name="Riley R."/>
            <person name="Ahrendt S."/>
            <person name="Ng V."/>
            <person name="Barry K."/>
            <person name="Daum C."/>
            <person name="Grigoriev I.V."/>
            <person name="Hilden K.S."/>
            <person name="Makela M.R."/>
            <person name="de Vries R.P."/>
        </authorList>
    </citation>
    <scope>NUCLEOTIDE SEQUENCE [LARGE SCALE GENOMIC DNA]</scope>
    <source>
        <strain evidence="1 2">CBS 464.89</strain>
    </source>
</reference>
<evidence type="ECO:0000313" key="1">
    <source>
        <dbReference type="EMBL" id="TBU62394.1"/>
    </source>
</evidence>
<dbReference type="InterPro" id="IPR027796">
    <property type="entry name" value="OTT_1508_deam-like"/>
</dbReference>
<dbReference type="AlphaFoldDB" id="A0A4Q9P6K4"/>
<sequence length="133" mass="15090">MKPSSASVTIAIVDNKESGFSKVSSNIVYSHSCRLHPEVVLISEVLNHQRCDGHIATSRPPCYPCYAFMNAVDVVSKTRFTVTLWDYRGHVDLHWLFDDSPRKEGVKARLLQVVGGDLAYGLRYAWQTFQWSE</sequence>
<organism evidence="1 2">
    <name type="scientific">Dichomitus squalens</name>
    <dbReference type="NCBI Taxonomy" id="114155"/>
    <lineage>
        <taxon>Eukaryota</taxon>
        <taxon>Fungi</taxon>
        <taxon>Dikarya</taxon>
        <taxon>Basidiomycota</taxon>
        <taxon>Agaricomycotina</taxon>
        <taxon>Agaricomycetes</taxon>
        <taxon>Polyporales</taxon>
        <taxon>Polyporaceae</taxon>
        <taxon>Dichomitus</taxon>
    </lineage>
</organism>
<name>A0A4Q9P6K4_9APHY</name>
<dbReference type="EMBL" id="ML145094">
    <property type="protein sequence ID" value="TBU62394.1"/>
    <property type="molecule type" value="Genomic_DNA"/>
</dbReference>
<dbReference type="Proteomes" id="UP000292082">
    <property type="component" value="Unassembled WGS sequence"/>
</dbReference>
<accession>A0A4Q9P6K4</accession>
<gene>
    <name evidence="1" type="ORF">BD310DRAFT_919334</name>
</gene>
<protein>
    <submittedName>
        <fullName evidence="1">Uncharacterized protein</fullName>
    </submittedName>
</protein>
<keyword evidence="2" id="KW-1185">Reference proteome</keyword>
<dbReference type="Pfam" id="PF14441">
    <property type="entry name" value="OTT_1508_deam"/>
    <property type="match status" value="1"/>
</dbReference>